<dbReference type="Proteomes" id="UP000663852">
    <property type="component" value="Unassembled WGS sequence"/>
</dbReference>
<name>A0A815LM34_ADIRI</name>
<protein>
    <submittedName>
        <fullName evidence="1">Uncharacterized protein</fullName>
    </submittedName>
</protein>
<evidence type="ECO:0000313" key="2">
    <source>
        <dbReference type="Proteomes" id="UP000663852"/>
    </source>
</evidence>
<dbReference type="EMBL" id="CAJNOJ010000347">
    <property type="protein sequence ID" value="CAF1411234.1"/>
    <property type="molecule type" value="Genomic_DNA"/>
</dbReference>
<reference evidence="1" key="1">
    <citation type="submission" date="2021-02" db="EMBL/GenBank/DDBJ databases">
        <authorList>
            <person name="Nowell W R."/>
        </authorList>
    </citation>
    <scope>NUCLEOTIDE SEQUENCE</scope>
</reference>
<comment type="caution">
    <text evidence="1">The sequence shown here is derived from an EMBL/GenBank/DDBJ whole genome shotgun (WGS) entry which is preliminary data.</text>
</comment>
<organism evidence="1 2">
    <name type="scientific">Adineta ricciae</name>
    <name type="common">Rotifer</name>
    <dbReference type="NCBI Taxonomy" id="249248"/>
    <lineage>
        <taxon>Eukaryota</taxon>
        <taxon>Metazoa</taxon>
        <taxon>Spiralia</taxon>
        <taxon>Gnathifera</taxon>
        <taxon>Rotifera</taxon>
        <taxon>Eurotatoria</taxon>
        <taxon>Bdelloidea</taxon>
        <taxon>Adinetida</taxon>
        <taxon>Adinetidae</taxon>
        <taxon>Adineta</taxon>
    </lineage>
</organism>
<dbReference type="AlphaFoldDB" id="A0A815LM34"/>
<proteinExistence type="predicted"/>
<sequence>MKYQRVLYTNKFSSELKSILRIVSYDKRRSLKGNVYYVGFASDADMAYADRICKRHQNVTIKPFESRSPRGVEYQRRTERCKQAETHSSVPSVFSPSSSTNVASISACVQILDSTKNTSLRTPDVPISNVVSHYEINDDELFLYLIAVKNKEQLLNDVQSCLNAVKIAQRAADDISQRFKNGKNCDVILNHLLQVHSTAFYLKATTSFQLKDLLSTGMKLSWPDLASNINEFRLAVGHERSFVTEMASATRILSKMDNETSITMSSKLAYQLTKLSH</sequence>
<evidence type="ECO:0000313" key="1">
    <source>
        <dbReference type="EMBL" id="CAF1411234.1"/>
    </source>
</evidence>
<accession>A0A815LM34</accession>
<dbReference type="OrthoDB" id="10023098at2759"/>
<gene>
    <name evidence="1" type="ORF">EDS130_LOCUS36742</name>
</gene>